<sequence>MKMNINGIAYGPPQTILSNPTVQRTGAEPVAAPAIQESAPVELSPIGSAPSGPTGFAKTGIAAYSSIAA</sequence>
<organism evidence="1 2">
    <name type="scientific">Candidatus Proximibacter danicus</name>
    <dbReference type="NCBI Taxonomy" id="2954365"/>
    <lineage>
        <taxon>Bacteria</taxon>
        <taxon>Pseudomonadati</taxon>
        <taxon>Pseudomonadota</taxon>
        <taxon>Betaproteobacteria</taxon>
        <taxon>Candidatus Proximibacter</taxon>
    </lineage>
</organism>
<gene>
    <name evidence="1" type="ORF">IPL58_10335</name>
</gene>
<protein>
    <submittedName>
        <fullName evidence="1">Uncharacterized protein</fullName>
    </submittedName>
</protein>
<comment type="caution">
    <text evidence="1">The sequence shown here is derived from an EMBL/GenBank/DDBJ whole genome shotgun (WGS) entry which is preliminary data.</text>
</comment>
<evidence type="ECO:0000313" key="2">
    <source>
        <dbReference type="Proteomes" id="UP000886689"/>
    </source>
</evidence>
<accession>A0A9D7PQS6</accession>
<dbReference type="AlphaFoldDB" id="A0A9D7PQS6"/>
<dbReference type="Proteomes" id="UP000886689">
    <property type="component" value="Unassembled WGS sequence"/>
</dbReference>
<reference evidence="1" key="1">
    <citation type="submission" date="2020-10" db="EMBL/GenBank/DDBJ databases">
        <title>Connecting structure to function with the recovery of over 1000 high-quality activated sludge metagenome-assembled genomes encoding full-length rRNA genes using long-read sequencing.</title>
        <authorList>
            <person name="Singleton C.M."/>
            <person name="Petriglieri F."/>
            <person name="Kristensen J.M."/>
            <person name="Kirkegaard R.H."/>
            <person name="Michaelsen T.Y."/>
            <person name="Andersen M.H."/>
            <person name="Karst S.M."/>
            <person name="Dueholm M.S."/>
            <person name="Nielsen P.H."/>
            <person name="Albertsen M."/>
        </authorList>
    </citation>
    <scope>NUCLEOTIDE SEQUENCE</scope>
    <source>
        <strain evidence="1">Hirt_18-Q3-R61-65_BATAC.395</strain>
    </source>
</reference>
<proteinExistence type="predicted"/>
<name>A0A9D7PQS6_9PROT</name>
<dbReference type="EMBL" id="JADJUC010000010">
    <property type="protein sequence ID" value="MBK8524460.1"/>
    <property type="molecule type" value="Genomic_DNA"/>
</dbReference>
<evidence type="ECO:0000313" key="1">
    <source>
        <dbReference type="EMBL" id="MBK8524460.1"/>
    </source>
</evidence>